<dbReference type="PANTHER" id="PTHR11011">
    <property type="entry name" value="MALE STERILITY PROTEIN 2-RELATED"/>
    <property type="match status" value="1"/>
</dbReference>
<gene>
    <name evidence="3" type="ORF">N7493_006363</name>
</gene>
<dbReference type="Proteomes" id="UP001215712">
    <property type="component" value="Unassembled WGS sequence"/>
</dbReference>
<organism evidence="3 4">
    <name type="scientific">Penicillium malachiteum</name>
    <dbReference type="NCBI Taxonomy" id="1324776"/>
    <lineage>
        <taxon>Eukaryota</taxon>
        <taxon>Fungi</taxon>
        <taxon>Dikarya</taxon>
        <taxon>Ascomycota</taxon>
        <taxon>Pezizomycotina</taxon>
        <taxon>Eurotiomycetes</taxon>
        <taxon>Eurotiomycetidae</taxon>
        <taxon>Eurotiales</taxon>
        <taxon>Aspergillaceae</taxon>
        <taxon>Penicillium</taxon>
    </lineage>
</organism>
<comment type="caution">
    <text evidence="3">The sequence shown here is derived from an EMBL/GenBank/DDBJ whole genome shotgun (WGS) entry which is preliminary data.</text>
</comment>
<dbReference type="PANTHER" id="PTHR11011:SF45">
    <property type="entry name" value="FATTY ACYL-COA REDUCTASE CG8306-RELATED"/>
    <property type="match status" value="1"/>
</dbReference>
<reference evidence="3" key="2">
    <citation type="submission" date="2023-01" db="EMBL/GenBank/DDBJ databases">
        <authorList>
            <person name="Petersen C."/>
        </authorList>
    </citation>
    <scope>NUCLEOTIDE SEQUENCE</scope>
    <source>
        <strain evidence="3">IBT 17514</strain>
    </source>
</reference>
<accession>A0AAD6MVF4</accession>
<dbReference type="EMBL" id="JAQJAN010000008">
    <property type="protein sequence ID" value="KAJ5724635.1"/>
    <property type="molecule type" value="Genomic_DNA"/>
</dbReference>
<dbReference type="GO" id="GO:0102965">
    <property type="term" value="F:alcohol-forming long-chain fatty acyl-CoA reductase activity"/>
    <property type="evidence" value="ECO:0007669"/>
    <property type="project" value="UniProtKB-EC"/>
</dbReference>
<keyword evidence="1" id="KW-0521">NADP</keyword>
<dbReference type="InterPro" id="IPR026055">
    <property type="entry name" value="FAR"/>
</dbReference>
<evidence type="ECO:0000313" key="3">
    <source>
        <dbReference type="EMBL" id="KAJ5724635.1"/>
    </source>
</evidence>
<dbReference type="InterPro" id="IPR013120">
    <property type="entry name" value="FAR_NAD-bd"/>
</dbReference>
<evidence type="ECO:0000259" key="2">
    <source>
        <dbReference type="Pfam" id="PF07993"/>
    </source>
</evidence>
<dbReference type="GO" id="GO:0005777">
    <property type="term" value="C:peroxisome"/>
    <property type="evidence" value="ECO:0007669"/>
    <property type="project" value="TreeGrafter"/>
</dbReference>
<keyword evidence="1" id="KW-0560">Oxidoreductase</keyword>
<dbReference type="Gene3D" id="3.40.50.720">
    <property type="entry name" value="NAD(P)-binding Rossmann-like Domain"/>
    <property type="match status" value="1"/>
</dbReference>
<evidence type="ECO:0000256" key="1">
    <source>
        <dbReference type="RuleBase" id="RU363097"/>
    </source>
</evidence>
<dbReference type="AlphaFoldDB" id="A0AAD6MVF4"/>
<comment type="similarity">
    <text evidence="1">Belongs to the fatty acyl-CoA reductase family.</text>
</comment>
<protein>
    <recommendedName>
        <fullName evidence="1">Fatty acyl-CoA reductase</fullName>
        <ecNumber evidence="1">1.2.1.84</ecNumber>
    </recommendedName>
</protein>
<dbReference type="SUPFAM" id="SSF51735">
    <property type="entry name" value="NAD(P)-binding Rossmann-fold domains"/>
    <property type="match status" value="1"/>
</dbReference>
<dbReference type="GO" id="GO:0080019">
    <property type="term" value="F:alcohol-forming very long-chain fatty acyl-CoA reductase activity"/>
    <property type="evidence" value="ECO:0007669"/>
    <property type="project" value="InterPro"/>
</dbReference>
<evidence type="ECO:0000313" key="4">
    <source>
        <dbReference type="Proteomes" id="UP001215712"/>
    </source>
</evidence>
<sequence length="438" mass="49844">MWEYYNGKSILVTGGSGFLGTALVHRLLTSTSVSRIYVVCRGGAKKLEARWKEWMPSDTVRRMCDSSRLVVLDGDILLSNLGLSKFDLDILRRDTEIVIHAASSINLGKRLDGVFNSIVEASQRMFSLALSCPNLDRFVYVSTAYSNAHLYSQSPGSDIQVEEKIYYLKGESDVLEELDQVRKYGTSKAYQKENFPWSYAYAKNLTERLLLHRFSEIGAKEKLLIVRPSIIGPSLRLPFPGYIMPMSSPCTMGVAIASLYPLRTLKIATKMAEPELDVHVDEVPVDVVVDRLLCHLAMGTYGCIHAVSGVDSRIDYKCFIENLRIVRRFPWGVWPVWLKEDWKSRKQFWASRIYAIIGVSFAFSDGKTIALSNRLSDQEKLDLQLFSGCNFDVTSRAESIRYIMDQFAAQSWLAWIVVWLLYSDLGKEKSHHWRSVKL</sequence>
<dbReference type="GO" id="GO:0035336">
    <property type="term" value="P:long-chain fatty-acyl-CoA metabolic process"/>
    <property type="evidence" value="ECO:0007669"/>
    <property type="project" value="TreeGrafter"/>
</dbReference>
<name>A0AAD6MVF4_9EURO</name>
<keyword evidence="1" id="KW-0443">Lipid metabolism</keyword>
<proteinExistence type="inferred from homology"/>
<keyword evidence="4" id="KW-1185">Reference proteome</keyword>
<keyword evidence="1" id="KW-0444">Lipid biosynthesis</keyword>
<comment type="catalytic activity">
    <reaction evidence="1">
        <text>a long-chain fatty acyl-CoA + 2 NADPH + 2 H(+) = a long-chain primary fatty alcohol + 2 NADP(+) + CoA</text>
        <dbReference type="Rhea" id="RHEA:52716"/>
        <dbReference type="ChEBI" id="CHEBI:15378"/>
        <dbReference type="ChEBI" id="CHEBI:57287"/>
        <dbReference type="ChEBI" id="CHEBI:57783"/>
        <dbReference type="ChEBI" id="CHEBI:58349"/>
        <dbReference type="ChEBI" id="CHEBI:77396"/>
        <dbReference type="ChEBI" id="CHEBI:83139"/>
        <dbReference type="EC" id="1.2.1.84"/>
    </reaction>
</comment>
<dbReference type="Pfam" id="PF07993">
    <property type="entry name" value="NAD_binding_4"/>
    <property type="match status" value="1"/>
</dbReference>
<dbReference type="InterPro" id="IPR036291">
    <property type="entry name" value="NAD(P)-bd_dom_sf"/>
</dbReference>
<comment type="function">
    <text evidence="1">Catalyzes the reduction of fatty acyl-CoA to fatty alcohols.</text>
</comment>
<dbReference type="EC" id="1.2.1.84" evidence="1"/>
<reference evidence="3" key="1">
    <citation type="journal article" date="2023" name="IMA Fungus">
        <title>Comparative genomic study of the Penicillium genus elucidates a diverse pangenome and 15 lateral gene transfer events.</title>
        <authorList>
            <person name="Petersen C."/>
            <person name="Sorensen T."/>
            <person name="Nielsen M.R."/>
            <person name="Sondergaard T.E."/>
            <person name="Sorensen J.L."/>
            <person name="Fitzpatrick D.A."/>
            <person name="Frisvad J.C."/>
            <person name="Nielsen K.L."/>
        </authorList>
    </citation>
    <scope>NUCLEOTIDE SEQUENCE</scope>
    <source>
        <strain evidence="3">IBT 17514</strain>
    </source>
</reference>
<feature type="domain" description="Thioester reductase (TE)" evidence="2">
    <location>
        <begin position="12"/>
        <end position="290"/>
    </location>
</feature>